<accession>A0A2L0FAH5</accession>
<evidence type="ECO:0000313" key="2">
    <source>
        <dbReference type="Proteomes" id="UP000238348"/>
    </source>
</evidence>
<protein>
    <submittedName>
        <fullName evidence="1">Uncharacterized protein</fullName>
    </submittedName>
</protein>
<sequence>MRSGGSAAFVLTSGAPSFTARLVVLDAPSFTARLLKFSGLGFRAG</sequence>
<evidence type="ECO:0000313" key="1">
    <source>
        <dbReference type="EMBL" id="AUX48521.1"/>
    </source>
</evidence>
<organism evidence="1 2">
    <name type="scientific">Sorangium cellulosum</name>
    <name type="common">Polyangium cellulosum</name>
    <dbReference type="NCBI Taxonomy" id="56"/>
    <lineage>
        <taxon>Bacteria</taxon>
        <taxon>Pseudomonadati</taxon>
        <taxon>Myxococcota</taxon>
        <taxon>Polyangia</taxon>
        <taxon>Polyangiales</taxon>
        <taxon>Polyangiaceae</taxon>
        <taxon>Sorangium</taxon>
    </lineage>
</organism>
<gene>
    <name evidence="1" type="ORF">SOCE26_100590</name>
</gene>
<dbReference type="AlphaFoldDB" id="A0A2L0FAH5"/>
<dbReference type="EMBL" id="CP012673">
    <property type="protein sequence ID" value="AUX48521.1"/>
    <property type="molecule type" value="Genomic_DNA"/>
</dbReference>
<name>A0A2L0FAH5_SORCE</name>
<proteinExistence type="predicted"/>
<dbReference type="Proteomes" id="UP000238348">
    <property type="component" value="Chromosome"/>
</dbReference>
<reference evidence="1 2" key="1">
    <citation type="submission" date="2015-09" db="EMBL/GenBank/DDBJ databases">
        <title>Sorangium comparison.</title>
        <authorList>
            <person name="Zaburannyi N."/>
            <person name="Bunk B."/>
            <person name="Overmann J."/>
            <person name="Mueller R."/>
        </authorList>
    </citation>
    <scope>NUCLEOTIDE SEQUENCE [LARGE SCALE GENOMIC DNA]</scope>
    <source>
        <strain evidence="1 2">So ce26</strain>
    </source>
</reference>